<dbReference type="InterPro" id="IPR003439">
    <property type="entry name" value="ABC_transporter-like_ATP-bd"/>
</dbReference>
<evidence type="ECO:0000256" key="2">
    <source>
        <dbReference type="ARBA" id="ARBA00022840"/>
    </source>
</evidence>
<dbReference type="EMBL" id="UINC01002264">
    <property type="protein sequence ID" value="SUZ94767.1"/>
    <property type="molecule type" value="Genomic_DNA"/>
</dbReference>
<evidence type="ECO:0000256" key="3">
    <source>
        <dbReference type="SAM" id="MobiDB-lite"/>
    </source>
</evidence>
<dbReference type="Gene3D" id="3.40.50.300">
    <property type="entry name" value="P-loop containing nucleotide triphosphate hydrolases"/>
    <property type="match status" value="2"/>
</dbReference>
<protein>
    <recommendedName>
        <fullName evidence="4">ABC transporter domain-containing protein</fullName>
    </recommendedName>
</protein>
<reference evidence="5" key="1">
    <citation type="submission" date="2018-05" db="EMBL/GenBank/DDBJ databases">
        <authorList>
            <person name="Lanie J.A."/>
            <person name="Ng W.-L."/>
            <person name="Kazmierczak K.M."/>
            <person name="Andrzejewski T.M."/>
            <person name="Davidsen T.M."/>
            <person name="Wayne K.J."/>
            <person name="Tettelin H."/>
            <person name="Glass J.I."/>
            <person name="Rusch D."/>
            <person name="Podicherti R."/>
            <person name="Tsui H.-C.T."/>
            <person name="Winkler M.E."/>
        </authorList>
    </citation>
    <scope>NUCLEOTIDE SEQUENCE</scope>
</reference>
<keyword evidence="2" id="KW-0067">ATP-binding</keyword>
<feature type="domain" description="ABC transporter" evidence="4">
    <location>
        <begin position="36"/>
        <end position="270"/>
    </location>
</feature>
<accession>A0A381RXQ1</accession>
<dbReference type="InterPro" id="IPR050107">
    <property type="entry name" value="ABC_carbohydrate_import_ATPase"/>
</dbReference>
<dbReference type="AlphaFoldDB" id="A0A381RXQ1"/>
<dbReference type="GO" id="GO:0005524">
    <property type="term" value="F:ATP binding"/>
    <property type="evidence" value="ECO:0007669"/>
    <property type="project" value="UniProtKB-KW"/>
</dbReference>
<dbReference type="GO" id="GO:0016887">
    <property type="term" value="F:ATP hydrolysis activity"/>
    <property type="evidence" value="ECO:0007669"/>
    <property type="project" value="InterPro"/>
</dbReference>
<dbReference type="SMART" id="SM00382">
    <property type="entry name" value="AAA"/>
    <property type="match status" value="1"/>
</dbReference>
<feature type="compositionally biased region" description="Polar residues" evidence="3">
    <location>
        <begin position="1"/>
        <end position="26"/>
    </location>
</feature>
<feature type="region of interest" description="Disordered" evidence="3">
    <location>
        <begin position="1"/>
        <end position="30"/>
    </location>
</feature>
<dbReference type="InterPro" id="IPR003593">
    <property type="entry name" value="AAA+_ATPase"/>
</dbReference>
<dbReference type="Pfam" id="PF00005">
    <property type="entry name" value="ABC_tran"/>
    <property type="match status" value="2"/>
</dbReference>
<dbReference type="InterPro" id="IPR027417">
    <property type="entry name" value="P-loop_NTPase"/>
</dbReference>
<evidence type="ECO:0000259" key="4">
    <source>
        <dbReference type="PROSITE" id="PS50893"/>
    </source>
</evidence>
<dbReference type="CDD" id="cd03215">
    <property type="entry name" value="ABC_Carb_Monos_II"/>
    <property type="match status" value="1"/>
</dbReference>
<sequence length="556" mass="60085">MPWSGSPSDIPTTLNRPEPSGGTNALQDDADPEPLLALRGITKRFGNLVANDSIDLDIYGGEVHAVLGENGAGKSTLMKIIYGVYQPDGGAIQFKGADINIGSPRDSRALGIGMVFQNFALIPALTVTENVALFLPGQGMILSRRELVRQIEEISGRYNLHVSPSARISDLTMGERQKVELIKLIMAHAQVLILDEPTSVLAPHEVDGLFEVFNELRRDGYAIVFITHKIPEVLSSADRITVLRHGAVVTNRSSEGVTGDDLVSLMMGIDVGELAPRAHIQSRIEYDSRKLAYQRDVSHLGGTAAIEFKEVWTTQSHDPRGLHGVSFSVMPGQMLGVAGISGNGQQELGEALLGIIRSTGGTISLLGEDVKGWSVAKTLDAGVSYITEDPIAMAMVGDMRVDENLALGELANYSNGGIWLDIASIREKIAAALSKFPLQLAGHEMRVDKLSGGNVQKVSLAREMELTRQSATAPKVLMAYYPTRGLDVVTAESTRRLMMDYRDRGGAIVLISEDLDELLALSDHMVVMFQGRIVGEFPTESASIQEIGMLMTGQNE</sequence>
<organism evidence="5">
    <name type="scientific">marine metagenome</name>
    <dbReference type="NCBI Taxonomy" id="408172"/>
    <lineage>
        <taxon>unclassified sequences</taxon>
        <taxon>metagenomes</taxon>
        <taxon>ecological metagenomes</taxon>
    </lineage>
</organism>
<evidence type="ECO:0000256" key="1">
    <source>
        <dbReference type="ARBA" id="ARBA00022741"/>
    </source>
</evidence>
<dbReference type="CDD" id="cd03216">
    <property type="entry name" value="ABC_Carb_Monos_I"/>
    <property type="match status" value="1"/>
</dbReference>
<feature type="domain" description="ABC transporter" evidence="4">
    <location>
        <begin position="306"/>
        <end position="555"/>
    </location>
</feature>
<dbReference type="PANTHER" id="PTHR43790">
    <property type="entry name" value="CARBOHYDRATE TRANSPORT ATP-BINDING PROTEIN MG119-RELATED"/>
    <property type="match status" value="1"/>
</dbReference>
<keyword evidence="1" id="KW-0547">Nucleotide-binding</keyword>
<name>A0A381RXQ1_9ZZZZ</name>
<evidence type="ECO:0000313" key="5">
    <source>
        <dbReference type="EMBL" id="SUZ94767.1"/>
    </source>
</evidence>
<dbReference type="PANTHER" id="PTHR43790:SF4">
    <property type="entry name" value="GUANOSINE IMPORT ATP-BINDING PROTEIN NUPO"/>
    <property type="match status" value="1"/>
</dbReference>
<dbReference type="SUPFAM" id="SSF52540">
    <property type="entry name" value="P-loop containing nucleoside triphosphate hydrolases"/>
    <property type="match status" value="2"/>
</dbReference>
<proteinExistence type="predicted"/>
<dbReference type="PROSITE" id="PS50893">
    <property type="entry name" value="ABC_TRANSPORTER_2"/>
    <property type="match status" value="2"/>
</dbReference>
<gene>
    <name evidence="5" type="ORF">METZ01_LOCUS47621</name>
</gene>